<reference evidence="3" key="1">
    <citation type="submission" date="2005-10" db="EMBL/GenBank/DDBJ databases">
        <authorList>
            <person name="Loftus B.J."/>
            <person name="Nene V.M."/>
            <person name="Hannick L.I."/>
            <person name="Bidwell S."/>
            <person name="Haas B."/>
            <person name="Amedeo P."/>
            <person name="Orvis J."/>
            <person name="Wortman J.R."/>
            <person name="White O.R."/>
            <person name="Salzberg S."/>
            <person name="Shumway M."/>
            <person name="Koo H."/>
            <person name="Zhao Y."/>
            <person name="Holmes M."/>
            <person name="Miller J."/>
            <person name="Schatz M."/>
            <person name="Pop M."/>
            <person name="Pai G."/>
            <person name="Utterback T."/>
            <person name="Rogers Y.-H."/>
            <person name="Kravitz S."/>
            <person name="Fraser C.M."/>
        </authorList>
    </citation>
    <scope>NUCLEOTIDE SEQUENCE</scope>
    <source>
        <strain evidence="3">Liverpool</strain>
    </source>
</reference>
<feature type="compositionally biased region" description="Pro residues" evidence="1">
    <location>
        <begin position="683"/>
        <end position="700"/>
    </location>
</feature>
<gene>
    <name evidence="3" type="ORF">AaeL_AAEL004904</name>
</gene>
<feature type="compositionally biased region" description="Acidic residues" evidence="1">
    <location>
        <begin position="164"/>
        <end position="174"/>
    </location>
</feature>
<dbReference type="AlphaFoldDB" id="Q17BN0"/>
<evidence type="ECO:0000313" key="4">
    <source>
        <dbReference type="Proteomes" id="UP000682892"/>
    </source>
</evidence>
<dbReference type="EMBL" id="CH477319">
    <property type="protein sequence ID" value="EAT43683.1"/>
    <property type="molecule type" value="Genomic_DNA"/>
</dbReference>
<feature type="compositionally biased region" description="Low complexity" evidence="1">
    <location>
        <begin position="527"/>
        <end position="554"/>
    </location>
</feature>
<feature type="chain" id="PRO_5004185839" evidence="2">
    <location>
        <begin position="23"/>
        <end position="729"/>
    </location>
</feature>
<reference evidence="3" key="2">
    <citation type="journal article" date="2007" name="Science">
        <title>Genome sequence of Aedes aegypti, a major arbovirus vector.</title>
        <authorList>
            <person name="Nene V."/>
            <person name="Wortman J.R."/>
            <person name="Lawson D."/>
            <person name="Haas B."/>
            <person name="Kodira C."/>
            <person name="Tu Z.J."/>
            <person name="Loftus B."/>
            <person name="Xi Z."/>
            <person name="Megy K."/>
            <person name="Grabherr M."/>
            <person name="Ren Q."/>
            <person name="Zdobnov E.M."/>
            <person name="Lobo N.F."/>
            <person name="Campbell K.S."/>
            <person name="Brown S.E."/>
            <person name="Bonaldo M.F."/>
            <person name="Zhu J."/>
            <person name="Sinkins S.P."/>
            <person name="Hogenkamp D.G."/>
            <person name="Amedeo P."/>
            <person name="Arensburger P."/>
            <person name="Atkinson P.W."/>
            <person name="Bidwell S."/>
            <person name="Biedler J."/>
            <person name="Birney E."/>
            <person name="Bruggner R.V."/>
            <person name="Costas J."/>
            <person name="Coy M.R."/>
            <person name="Crabtree J."/>
            <person name="Crawford M."/>
            <person name="Debruyn B."/>
            <person name="Decaprio D."/>
            <person name="Eiglmeier K."/>
            <person name="Eisenstadt E."/>
            <person name="El-Dorry H."/>
            <person name="Gelbart W.M."/>
            <person name="Gomes S.L."/>
            <person name="Hammond M."/>
            <person name="Hannick L.I."/>
            <person name="Hogan J.R."/>
            <person name="Holmes M.H."/>
            <person name="Jaffe D."/>
            <person name="Johnston J.S."/>
            <person name="Kennedy R.C."/>
            <person name="Koo H."/>
            <person name="Kravitz S."/>
            <person name="Kriventseva E.V."/>
            <person name="Kulp D."/>
            <person name="Labutti K."/>
            <person name="Lee E."/>
            <person name="Li S."/>
            <person name="Lovin D.D."/>
            <person name="Mao C."/>
            <person name="Mauceli E."/>
            <person name="Menck C.F."/>
            <person name="Miller J.R."/>
            <person name="Montgomery P."/>
            <person name="Mori A."/>
            <person name="Nascimento A.L."/>
            <person name="Naveira H.F."/>
            <person name="Nusbaum C."/>
            <person name="O'leary S."/>
            <person name="Orvis J."/>
            <person name="Pertea M."/>
            <person name="Quesneville H."/>
            <person name="Reidenbach K.R."/>
            <person name="Rogers Y.H."/>
            <person name="Roth C.W."/>
            <person name="Schneider J.R."/>
            <person name="Schatz M."/>
            <person name="Shumway M."/>
            <person name="Stanke M."/>
            <person name="Stinson E.O."/>
            <person name="Tubio J.M."/>
            <person name="Vanzee J.P."/>
            <person name="Verjovski-Almeida S."/>
            <person name="Werner D."/>
            <person name="White O."/>
            <person name="Wyder S."/>
            <person name="Zeng Q."/>
            <person name="Zhao Q."/>
            <person name="Zhao Y."/>
            <person name="Hill C.A."/>
            <person name="Raikhel A.S."/>
            <person name="Soares M.B."/>
            <person name="Knudson D.L."/>
            <person name="Lee N.H."/>
            <person name="Galagan J."/>
            <person name="Salzberg S.L."/>
            <person name="Paulsen I.T."/>
            <person name="Dimopoulos G."/>
            <person name="Collins F.H."/>
            <person name="Birren B."/>
            <person name="Fraser-Liggett C.M."/>
            <person name="Severson D.W."/>
        </authorList>
    </citation>
    <scope>NUCLEOTIDE SEQUENCE [LARGE SCALE GENOMIC DNA]</scope>
    <source>
        <strain evidence="3">Liverpool</strain>
    </source>
</reference>
<dbReference type="STRING" id="7159.Q17BN0"/>
<evidence type="ECO:0000256" key="1">
    <source>
        <dbReference type="SAM" id="MobiDB-lite"/>
    </source>
</evidence>
<dbReference type="Proteomes" id="UP000682892">
    <property type="component" value="Chromosome 2"/>
</dbReference>
<name>Q17BN0_AEDAE</name>
<feature type="region of interest" description="Disordered" evidence="1">
    <location>
        <begin position="668"/>
        <end position="704"/>
    </location>
</feature>
<feature type="region of interest" description="Disordered" evidence="1">
    <location>
        <begin position="499"/>
        <end position="595"/>
    </location>
</feature>
<proteinExistence type="predicted"/>
<reference evidence="3" key="3">
    <citation type="submission" date="2012-09" db="EMBL/GenBank/DDBJ databases">
        <authorList>
            <consortium name="VectorBase"/>
        </authorList>
    </citation>
    <scope>NUCLEOTIDE SEQUENCE</scope>
    <source>
        <strain evidence="3">Liverpool</strain>
    </source>
</reference>
<dbReference type="eggNOG" id="KOG0845">
    <property type="taxonomic scope" value="Eukaryota"/>
</dbReference>
<feature type="signal peptide" evidence="2">
    <location>
        <begin position="1"/>
        <end position="22"/>
    </location>
</feature>
<feature type="region of interest" description="Disordered" evidence="1">
    <location>
        <begin position="200"/>
        <end position="219"/>
    </location>
</feature>
<protein>
    <submittedName>
        <fullName evidence="3">AAEL004904-PA</fullName>
    </submittedName>
</protein>
<evidence type="ECO:0000256" key="2">
    <source>
        <dbReference type="SAM" id="SignalP"/>
    </source>
</evidence>
<feature type="region of interest" description="Disordered" evidence="1">
    <location>
        <begin position="147"/>
        <end position="179"/>
    </location>
</feature>
<keyword evidence="2" id="KW-0732">Signal</keyword>
<sequence length="729" mass="77225">MGNRGQWLPVVVLVATFAVVTSYEMNYMYYPQMDSYNVLSPMNLCEQLCGQCGCVGMFLADDVCQCSCETTGCDAGYLNCTESMMRVCDDSDVDCEFPEEQEYGVRKGKLPDCCYFHHDEGGQHHHHHHHEEIAAEEVIEERFEAPREEPKCEQPKIEEKCAEPEPEPEPEIEEEKPQCCHQGPTGIHCDNCHIYHGDKPAEAKSEGSEGYGAKSEDGGVVQPGYGAPAAPAAPAYGSHAAPAAPAYGAPAAPAYGAPAAPAYGAHAAPAAPAYGAHAAPAYGSHAAPAAPAYGAHAAPAAPAYGAHAAPAAPAYGAHAAPAYGAHAAPAAPAYGAHAAPAYGAHAGPGCATHAASAYGAHIAPAGPVYGAHAAPAYGAHAAPVYGGHTLSTFGALAVPTFGAHNAHFAVRPSHAYGVLPAHAFELGPAHAYGVIPAQAHAIHPTHSYTLDFEPPPRLPSYKKSFRATESFVADETPEEIDENQDMGPQLPIYEGFRREEGHRHSSSFGSDRESSFGAGRESSFSAGRESSFGPSRGSSFGPSRGPSFGSSRGSKFGHGRGPHPGPDFGPTSEHRGFSEQDFDGSSGFSAADSFTPLEDLNPEQVIEVHHHSVTIPGDQVKPIIDRLLEQEQQQQQVPAPHPIDLTIYNQIVNQQLWDAWKREQYSTPIFQPTPQPLRDQVEPPSPDTSPLGYPPAPPSPPKDDYLPIIVLRSLSTVLTLLLQLTQTQS</sequence>
<dbReference type="PaxDb" id="7159-AAEL004904-PA"/>
<accession>Q17BN0</accession>
<dbReference type="OMA" id="IWENERA"/>
<organism evidence="3 4">
    <name type="scientific">Aedes aegypti</name>
    <name type="common">Yellowfever mosquito</name>
    <name type="synonym">Culex aegypti</name>
    <dbReference type="NCBI Taxonomy" id="7159"/>
    <lineage>
        <taxon>Eukaryota</taxon>
        <taxon>Metazoa</taxon>
        <taxon>Ecdysozoa</taxon>
        <taxon>Arthropoda</taxon>
        <taxon>Hexapoda</taxon>
        <taxon>Insecta</taxon>
        <taxon>Pterygota</taxon>
        <taxon>Neoptera</taxon>
        <taxon>Endopterygota</taxon>
        <taxon>Diptera</taxon>
        <taxon>Nematocera</taxon>
        <taxon>Culicoidea</taxon>
        <taxon>Culicidae</taxon>
        <taxon>Culicinae</taxon>
        <taxon>Aedini</taxon>
        <taxon>Aedes</taxon>
        <taxon>Stegomyia</taxon>
    </lineage>
</organism>
<evidence type="ECO:0000313" key="3">
    <source>
        <dbReference type="EMBL" id="EAT43683.1"/>
    </source>
</evidence>
<feature type="compositionally biased region" description="Basic and acidic residues" evidence="1">
    <location>
        <begin position="147"/>
        <end position="163"/>
    </location>
</feature>